<dbReference type="Proteomes" id="UP001500668">
    <property type="component" value="Unassembled WGS sequence"/>
</dbReference>
<dbReference type="CDD" id="cd04859">
    <property type="entry name" value="Prim_Pol"/>
    <property type="match status" value="1"/>
</dbReference>
<organism evidence="2 3">
    <name type="scientific">Streptomyces crystallinus</name>
    <dbReference type="NCBI Taxonomy" id="68191"/>
    <lineage>
        <taxon>Bacteria</taxon>
        <taxon>Bacillati</taxon>
        <taxon>Actinomycetota</taxon>
        <taxon>Actinomycetes</taxon>
        <taxon>Kitasatosporales</taxon>
        <taxon>Streptomycetaceae</taxon>
        <taxon>Streptomyces</taxon>
    </lineage>
</organism>
<evidence type="ECO:0000313" key="3">
    <source>
        <dbReference type="Proteomes" id="UP001500668"/>
    </source>
</evidence>
<evidence type="ECO:0000259" key="1">
    <source>
        <dbReference type="SMART" id="SM00943"/>
    </source>
</evidence>
<protein>
    <submittedName>
        <fullName evidence="2">Bifunctional DNA primase/polymerase</fullName>
    </submittedName>
</protein>
<dbReference type="SUPFAM" id="SSF56747">
    <property type="entry name" value="Prim-pol domain"/>
    <property type="match status" value="1"/>
</dbReference>
<name>A0ABN1GLF1_9ACTN</name>
<reference evidence="2 3" key="1">
    <citation type="journal article" date="2019" name="Int. J. Syst. Evol. Microbiol.">
        <title>The Global Catalogue of Microorganisms (GCM) 10K type strain sequencing project: providing services to taxonomists for standard genome sequencing and annotation.</title>
        <authorList>
            <consortium name="The Broad Institute Genomics Platform"/>
            <consortium name="The Broad Institute Genome Sequencing Center for Infectious Disease"/>
            <person name="Wu L."/>
            <person name="Ma J."/>
        </authorList>
    </citation>
    <scope>NUCLEOTIDE SEQUENCE [LARGE SCALE GENOMIC DNA]</scope>
    <source>
        <strain evidence="2 3">JCM 5067</strain>
    </source>
</reference>
<proteinExistence type="predicted"/>
<dbReference type="InterPro" id="IPR015330">
    <property type="entry name" value="DNA_primase/pol_bifunc_N"/>
</dbReference>
<dbReference type="EMBL" id="BAAACA010000035">
    <property type="protein sequence ID" value="GAA0613988.1"/>
    <property type="molecule type" value="Genomic_DNA"/>
</dbReference>
<gene>
    <name evidence="2" type="ORF">GCM10010394_49950</name>
</gene>
<dbReference type="SMART" id="SM00943">
    <property type="entry name" value="Prim-Pol"/>
    <property type="match status" value="1"/>
</dbReference>
<keyword evidence="3" id="KW-1185">Reference proteome</keyword>
<comment type="caution">
    <text evidence="2">The sequence shown here is derived from an EMBL/GenBank/DDBJ whole genome shotgun (WGS) entry which is preliminary data.</text>
</comment>
<evidence type="ECO:0000313" key="2">
    <source>
        <dbReference type="EMBL" id="GAA0613988.1"/>
    </source>
</evidence>
<sequence length="304" mass="32280">MTRRPASALLSAALEAAERGWHVLPLRPCDKRPALHGEDACPGVRDCAGGHRKWEDRATTDPDRIRRAWADIPFNVGIATGPSHLVVVDLDTPKHKGNSNSSADTPCGVTTFQALCERAGQAVPATHTVRTASGGSHLYFTAPPGIRLPNSAGKLGKLIDTRAWGGYVVATGSRTATGAYTVTDPRGPVPLPDWLYALLAPRQASRPALPATPSVRASRYAEAALRAELCSVHEAVEGERNVTLLAAARALGRFVAWGDLPRSLVEEALQSAGEAAGLAERQCRATIRSALNWSIARNGTRRAA</sequence>
<dbReference type="RefSeq" id="WP_344076825.1">
    <property type="nucleotide sequence ID" value="NZ_BAAACA010000035.1"/>
</dbReference>
<accession>A0ABN1GLF1</accession>
<dbReference type="Pfam" id="PF09250">
    <property type="entry name" value="Prim-Pol"/>
    <property type="match status" value="1"/>
</dbReference>
<feature type="domain" description="DNA primase/polymerase bifunctional N-terminal" evidence="1">
    <location>
        <begin position="13"/>
        <end position="195"/>
    </location>
</feature>